<dbReference type="InterPro" id="IPR040404">
    <property type="entry name" value="Phylloplanin-like"/>
</dbReference>
<dbReference type="EMBL" id="JAXUIC010000006">
    <property type="protein sequence ID" value="KAK4586668.1"/>
    <property type="molecule type" value="Genomic_DNA"/>
</dbReference>
<feature type="signal peptide" evidence="1">
    <location>
        <begin position="1"/>
        <end position="17"/>
    </location>
</feature>
<gene>
    <name evidence="2" type="ORF">RGQ29_023718</name>
</gene>
<keyword evidence="1" id="KW-0732">Signal</keyword>
<dbReference type="PANTHER" id="PTHR34458:SF5">
    <property type="entry name" value="POLLEN OLE E 1 ALLERGEN AND EXTENSIN FAMILY PROTEIN"/>
    <property type="match status" value="1"/>
</dbReference>
<protein>
    <recommendedName>
        <fullName evidence="4">Pollen Ole e 1 allergen and extensin family protein</fullName>
    </recommendedName>
</protein>
<keyword evidence="3" id="KW-1185">Reference proteome</keyword>
<evidence type="ECO:0008006" key="4">
    <source>
        <dbReference type="Google" id="ProtNLM"/>
    </source>
</evidence>
<feature type="chain" id="PRO_5042969663" description="Pollen Ole e 1 allergen and extensin family protein" evidence="1">
    <location>
        <begin position="18"/>
        <end position="148"/>
    </location>
</feature>
<proteinExistence type="predicted"/>
<evidence type="ECO:0000313" key="2">
    <source>
        <dbReference type="EMBL" id="KAK4586668.1"/>
    </source>
</evidence>
<reference evidence="2 3" key="1">
    <citation type="journal article" date="2023" name="G3 (Bethesda)">
        <title>A haplotype-resolved chromosome-scale genome for Quercus rubra L. provides insights into the genetics of adaptive traits for red oak species.</title>
        <authorList>
            <person name="Kapoor B."/>
            <person name="Jenkins J."/>
            <person name="Schmutz J."/>
            <person name="Zhebentyayeva T."/>
            <person name="Kuelheim C."/>
            <person name="Coggeshall M."/>
            <person name="Heim C."/>
            <person name="Lasky J.R."/>
            <person name="Leites L."/>
            <person name="Islam-Faridi N."/>
            <person name="Romero-Severson J."/>
            <person name="DeLeo V.L."/>
            <person name="Lucas S.M."/>
            <person name="Lazic D."/>
            <person name="Gailing O."/>
            <person name="Carlson J."/>
            <person name="Staton M."/>
        </authorList>
    </citation>
    <scope>NUCLEOTIDE SEQUENCE [LARGE SCALE GENOMIC DNA]</scope>
    <source>
        <strain evidence="2">Pseudo-F2</strain>
    </source>
</reference>
<dbReference type="Pfam" id="PF01190">
    <property type="entry name" value="Pollen_Ole_e_1"/>
    <property type="match status" value="1"/>
</dbReference>
<dbReference type="AlphaFoldDB" id="A0AAN7F625"/>
<evidence type="ECO:0000256" key="1">
    <source>
        <dbReference type="SAM" id="SignalP"/>
    </source>
</evidence>
<dbReference type="PANTHER" id="PTHR34458">
    <property type="entry name" value="POLLEN OLE E 1 ALLERGEN AND EXTENSIN FAMILY PROTEIN-RELATED"/>
    <property type="match status" value="1"/>
</dbReference>
<evidence type="ECO:0000313" key="3">
    <source>
        <dbReference type="Proteomes" id="UP001324115"/>
    </source>
</evidence>
<name>A0AAN7F625_QUERU</name>
<dbReference type="Proteomes" id="UP001324115">
    <property type="component" value="Unassembled WGS sequence"/>
</dbReference>
<comment type="caution">
    <text evidence="2">The sequence shown here is derived from an EMBL/GenBank/DDBJ whole genome shotgun (WGS) entry which is preliminary data.</text>
</comment>
<accession>A0AAN7F625</accession>
<sequence length="148" mass="15668">MAMKLALFVSLMVAALAVPISGTQRMGYLIEIHGTVYCPGNSNTNASGTNNVVFPIAEIHVVCDGKAIDYAYTNGNGGFLFAVDYHRYTIPEILKTCKLVVISALTACPKPSPSAGHLESNLKYIGDTTVGGNLKISNIVPVGFHVVP</sequence>
<organism evidence="2 3">
    <name type="scientific">Quercus rubra</name>
    <name type="common">Northern red oak</name>
    <name type="synonym">Quercus borealis</name>
    <dbReference type="NCBI Taxonomy" id="3512"/>
    <lineage>
        <taxon>Eukaryota</taxon>
        <taxon>Viridiplantae</taxon>
        <taxon>Streptophyta</taxon>
        <taxon>Embryophyta</taxon>
        <taxon>Tracheophyta</taxon>
        <taxon>Spermatophyta</taxon>
        <taxon>Magnoliopsida</taxon>
        <taxon>eudicotyledons</taxon>
        <taxon>Gunneridae</taxon>
        <taxon>Pentapetalae</taxon>
        <taxon>rosids</taxon>
        <taxon>fabids</taxon>
        <taxon>Fagales</taxon>
        <taxon>Fagaceae</taxon>
        <taxon>Quercus</taxon>
    </lineage>
</organism>